<gene>
    <name evidence="8" type="ORF">M501DRAFT_137998</name>
</gene>
<feature type="transmembrane region" description="Helical" evidence="6">
    <location>
        <begin position="170"/>
        <end position="194"/>
    </location>
</feature>
<organism evidence="8 9">
    <name type="scientific">Patellaria atrata CBS 101060</name>
    <dbReference type="NCBI Taxonomy" id="1346257"/>
    <lineage>
        <taxon>Eukaryota</taxon>
        <taxon>Fungi</taxon>
        <taxon>Dikarya</taxon>
        <taxon>Ascomycota</taxon>
        <taxon>Pezizomycotina</taxon>
        <taxon>Dothideomycetes</taxon>
        <taxon>Dothideomycetes incertae sedis</taxon>
        <taxon>Patellariales</taxon>
        <taxon>Patellariaceae</taxon>
        <taxon>Patellaria</taxon>
    </lineage>
</organism>
<dbReference type="GO" id="GO:0016020">
    <property type="term" value="C:membrane"/>
    <property type="evidence" value="ECO:0007669"/>
    <property type="project" value="UniProtKB-SubCell"/>
</dbReference>
<keyword evidence="4 6" id="KW-0472">Membrane</keyword>
<sequence length="354" mass="39562">MVTAAVGLLLMTVFLAIRIYVKVRIFKRITPDDYVYMISFPAGVVLIALQTVAVTKGPWGFEIWELKVKDLTRSTLIQSFALSMYYGPAMWLIKLTLFWLILTSFRPLRWTRFLVYFGIVSTFLGHSISAIILGFLCRPRGGHGRINYLRGLAEAQPGGTARIASTASHIIIFQAVLSFSADIYLLVLPIPAIWNIRITFKRKLPVYFVFLAGVCACICSLINLIYRLQTFSDAKSNLNVVSGYSLNNLEASIGLIIPCMASVSKLYQHIFHKMNSIQYNNNMGIRNLRNSNIDSLGWPTINDTIELQDNVSTSEISVNTDSAPLNLSLGSVHGIKKISSFEVVFHHETTLLGV</sequence>
<evidence type="ECO:0000256" key="3">
    <source>
        <dbReference type="ARBA" id="ARBA00022989"/>
    </source>
</evidence>
<evidence type="ECO:0000256" key="6">
    <source>
        <dbReference type="SAM" id="Phobius"/>
    </source>
</evidence>
<evidence type="ECO:0000313" key="8">
    <source>
        <dbReference type="EMBL" id="KAF2837752.1"/>
    </source>
</evidence>
<feature type="transmembrane region" description="Helical" evidence="6">
    <location>
        <begin position="34"/>
        <end position="55"/>
    </location>
</feature>
<protein>
    <recommendedName>
        <fullName evidence="7">Rhodopsin domain-containing protein</fullName>
    </recommendedName>
</protein>
<evidence type="ECO:0000256" key="2">
    <source>
        <dbReference type="ARBA" id="ARBA00022692"/>
    </source>
</evidence>
<evidence type="ECO:0000256" key="4">
    <source>
        <dbReference type="ARBA" id="ARBA00023136"/>
    </source>
</evidence>
<comment type="caution">
    <text evidence="8">The sequence shown here is derived from an EMBL/GenBank/DDBJ whole genome shotgun (WGS) entry which is preliminary data.</text>
</comment>
<accession>A0A9P4S7Y9</accession>
<feature type="transmembrane region" description="Helical" evidence="6">
    <location>
        <begin position="206"/>
        <end position="226"/>
    </location>
</feature>
<keyword evidence="3 6" id="KW-1133">Transmembrane helix</keyword>
<evidence type="ECO:0000256" key="1">
    <source>
        <dbReference type="ARBA" id="ARBA00004141"/>
    </source>
</evidence>
<dbReference type="EMBL" id="MU006098">
    <property type="protein sequence ID" value="KAF2837752.1"/>
    <property type="molecule type" value="Genomic_DNA"/>
</dbReference>
<dbReference type="Proteomes" id="UP000799429">
    <property type="component" value="Unassembled WGS sequence"/>
</dbReference>
<dbReference type="Pfam" id="PF20684">
    <property type="entry name" value="Fung_rhodopsin"/>
    <property type="match status" value="1"/>
</dbReference>
<evidence type="ECO:0000256" key="5">
    <source>
        <dbReference type="ARBA" id="ARBA00038359"/>
    </source>
</evidence>
<comment type="subcellular location">
    <subcellularLocation>
        <location evidence="1">Membrane</location>
        <topology evidence="1">Multi-pass membrane protein</topology>
    </subcellularLocation>
</comment>
<reference evidence="8" key="1">
    <citation type="journal article" date="2020" name="Stud. Mycol.">
        <title>101 Dothideomycetes genomes: a test case for predicting lifestyles and emergence of pathogens.</title>
        <authorList>
            <person name="Haridas S."/>
            <person name="Albert R."/>
            <person name="Binder M."/>
            <person name="Bloem J."/>
            <person name="Labutti K."/>
            <person name="Salamov A."/>
            <person name="Andreopoulos B."/>
            <person name="Baker S."/>
            <person name="Barry K."/>
            <person name="Bills G."/>
            <person name="Bluhm B."/>
            <person name="Cannon C."/>
            <person name="Castanera R."/>
            <person name="Culley D."/>
            <person name="Daum C."/>
            <person name="Ezra D."/>
            <person name="Gonzalez J."/>
            <person name="Henrissat B."/>
            <person name="Kuo A."/>
            <person name="Liang C."/>
            <person name="Lipzen A."/>
            <person name="Lutzoni F."/>
            <person name="Magnuson J."/>
            <person name="Mondo S."/>
            <person name="Nolan M."/>
            <person name="Ohm R."/>
            <person name="Pangilinan J."/>
            <person name="Park H.-J."/>
            <person name="Ramirez L."/>
            <person name="Alfaro M."/>
            <person name="Sun H."/>
            <person name="Tritt A."/>
            <person name="Yoshinaga Y."/>
            <person name="Zwiers L.-H."/>
            <person name="Turgeon B."/>
            <person name="Goodwin S."/>
            <person name="Spatafora J."/>
            <person name="Crous P."/>
            <person name="Grigoriev I."/>
        </authorList>
    </citation>
    <scope>NUCLEOTIDE SEQUENCE</scope>
    <source>
        <strain evidence="8">CBS 101060</strain>
    </source>
</reference>
<evidence type="ECO:0000259" key="7">
    <source>
        <dbReference type="Pfam" id="PF20684"/>
    </source>
</evidence>
<keyword evidence="9" id="KW-1185">Reference proteome</keyword>
<evidence type="ECO:0000313" key="9">
    <source>
        <dbReference type="Proteomes" id="UP000799429"/>
    </source>
</evidence>
<feature type="domain" description="Rhodopsin" evidence="7">
    <location>
        <begin position="17"/>
        <end position="268"/>
    </location>
</feature>
<dbReference type="InterPro" id="IPR052337">
    <property type="entry name" value="SAT4-like"/>
</dbReference>
<comment type="similarity">
    <text evidence="5">Belongs to the SAT4 family.</text>
</comment>
<feature type="transmembrane region" description="Helical" evidence="6">
    <location>
        <begin position="76"/>
        <end position="101"/>
    </location>
</feature>
<dbReference type="InterPro" id="IPR049326">
    <property type="entry name" value="Rhodopsin_dom_fungi"/>
</dbReference>
<feature type="transmembrane region" description="Helical" evidence="6">
    <location>
        <begin position="113"/>
        <end position="136"/>
    </location>
</feature>
<dbReference type="PANTHER" id="PTHR33048:SF158">
    <property type="entry name" value="MEMBRANE PROTEIN PTH11-LIKE, PUTATIVE-RELATED"/>
    <property type="match status" value="1"/>
</dbReference>
<dbReference type="OrthoDB" id="444631at2759"/>
<dbReference type="AlphaFoldDB" id="A0A9P4S7Y9"/>
<name>A0A9P4S7Y9_9PEZI</name>
<dbReference type="PANTHER" id="PTHR33048">
    <property type="entry name" value="PTH11-LIKE INTEGRAL MEMBRANE PROTEIN (AFU_ORTHOLOGUE AFUA_5G11245)"/>
    <property type="match status" value="1"/>
</dbReference>
<keyword evidence="2 6" id="KW-0812">Transmembrane</keyword>
<proteinExistence type="inferred from homology"/>